<organism evidence="1 2">
    <name type="scientific">Pristionchus fissidentatus</name>
    <dbReference type="NCBI Taxonomy" id="1538716"/>
    <lineage>
        <taxon>Eukaryota</taxon>
        <taxon>Metazoa</taxon>
        <taxon>Ecdysozoa</taxon>
        <taxon>Nematoda</taxon>
        <taxon>Chromadorea</taxon>
        <taxon>Rhabditida</taxon>
        <taxon>Rhabditina</taxon>
        <taxon>Diplogasteromorpha</taxon>
        <taxon>Diplogasteroidea</taxon>
        <taxon>Neodiplogasteridae</taxon>
        <taxon>Pristionchus</taxon>
    </lineage>
</organism>
<name>A0AAV5WKA6_9BILA</name>
<feature type="non-terminal residue" evidence="1">
    <location>
        <position position="1"/>
    </location>
</feature>
<dbReference type="AlphaFoldDB" id="A0AAV5WKA6"/>
<protein>
    <submittedName>
        <fullName evidence="1">Uncharacterized protein</fullName>
    </submittedName>
</protein>
<sequence length="85" mass="9818">LSLVDHWQRMVLVGQRTRLDSRDEQRPNQSQSGRAFYSCSMKCPQTPVPPRVPCTLCSLTSPDTGPMMKRPEELEMYTEELLYLT</sequence>
<keyword evidence="2" id="KW-1185">Reference proteome</keyword>
<reference evidence="1" key="1">
    <citation type="submission" date="2023-10" db="EMBL/GenBank/DDBJ databases">
        <title>Genome assembly of Pristionchus species.</title>
        <authorList>
            <person name="Yoshida K."/>
            <person name="Sommer R.J."/>
        </authorList>
    </citation>
    <scope>NUCLEOTIDE SEQUENCE</scope>
    <source>
        <strain evidence="1">RS5133</strain>
    </source>
</reference>
<gene>
    <name evidence="1" type="ORF">PFISCL1PPCAC_22272</name>
</gene>
<dbReference type="EMBL" id="BTSY01000005">
    <property type="protein sequence ID" value="GMT30975.1"/>
    <property type="molecule type" value="Genomic_DNA"/>
</dbReference>
<evidence type="ECO:0000313" key="2">
    <source>
        <dbReference type="Proteomes" id="UP001432322"/>
    </source>
</evidence>
<comment type="caution">
    <text evidence="1">The sequence shown here is derived from an EMBL/GenBank/DDBJ whole genome shotgun (WGS) entry which is preliminary data.</text>
</comment>
<proteinExistence type="predicted"/>
<accession>A0AAV5WKA6</accession>
<dbReference type="Proteomes" id="UP001432322">
    <property type="component" value="Unassembled WGS sequence"/>
</dbReference>
<evidence type="ECO:0000313" key="1">
    <source>
        <dbReference type="EMBL" id="GMT30975.1"/>
    </source>
</evidence>